<keyword evidence="3" id="KW-0804">Transcription</keyword>
<dbReference type="Pfam" id="PF01047">
    <property type="entry name" value="MarR"/>
    <property type="match status" value="1"/>
</dbReference>
<organism evidence="5 6">
    <name type="scientific">Metaclostridioides mangenotii</name>
    <dbReference type="NCBI Taxonomy" id="1540"/>
    <lineage>
        <taxon>Bacteria</taxon>
        <taxon>Bacillati</taxon>
        <taxon>Bacillota</taxon>
        <taxon>Clostridia</taxon>
        <taxon>Peptostreptococcales</taxon>
        <taxon>Peptostreptococcaceae</taxon>
        <taxon>Metaclostridioides</taxon>
    </lineage>
</organism>
<dbReference type="InterPro" id="IPR036390">
    <property type="entry name" value="WH_DNA-bd_sf"/>
</dbReference>
<evidence type="ECO:0000256" key="2">
    <source>
        <dbReference type="ARBA" id="ARBA00023125"/>
    </source>
</evidence>
<dbReference type="InterPro" id="IPR036388">
    <property type="entry name" value="WH-like_DNA-bd_sf"/>
</dbReference>
<dbReference type="PRINTS" id="PR00598">
    <property type="entry name" value="HTHMARR"/>
</dbReference>
<dbReference type="Proteomes" id="UP000767291">
    <property type="component" value="Unassembled WGS sequence"/>
</dbReference>
<dbReference type="GO" id="GO:0003677">
    <property type="term" value="F:DNA binding"/>
    <property type="evidence" value="ECO:0007669"/>
    <property type="project" value="UniProtKB-KW"/>
</dbReference>
<dbReference type="InterPro" id="IPR000835">
    <property type="entry name" value="HTH_MarR-typ"/>
</dbReference>
<gene>
    <name evidence="5" type="ORF">J2Z43_000220</name>
</gene>
<dbReference type="PANTHER" id="PTHR42756">
    <property type="entry name" value="TRANSCRIPTIONAL REGULATOR, MARR"/>
    <property type="match status" value="1"/>
</dbReference>
<keyword evidence="2 5" id="KW-0238">DNA-binding</keyword>
<reference evidence="5 6" key="1">
    <citation type="submission" date="2021-03" db="EMBL/GenBank/DDBJ databases">
        <title>Genomic Encyclopedia of Type Strains, Phase IV (KMG-IV): sequencing the most valuable type-strain genomes for metagenomic binning, comparative biology and taxonomic classification.</title>
        <authorList>
            <person name="Goeker M."/>
        </authorList>
    </citation>
    <scope>NUCLEOTIDE SEQUENCE [LARGE SCALE GENOMIC DNA]</scope>
    <source>
        <strain evidence="5 6">DSM 1289</strain>
    </source>
</reference>
<evidence type="ECO:0000256" key="1">
    <source>
        <dbReference type="ARBA" id="ARBA00023015"/>
    </source>
</evidence>
<comment type="caution">
    <text evidence="5">The sequence shown here is derived from an EMBL/GenBank/DDBJ whole genome shotgun (WGS) entry which is preliminary data.</text>
</comment>
<proteinExistence type="predicted"/>
<evidence type="ECO:0000313" key="6">
    <source>
        <dbReference type="Proteomes" id="UP000767291"/>
    </source>
</evidence>
<keyword evidence="6" id="KW-1185">Reference proteome</keyword>
<dbReference type="EMBL" id="JAGGJX010000001">
    <property type="protein sequence ID" value="MBP1853830.1"/>
    <property type="molecule type" value="Genomic_DNA"/>
</dbReference>
<evidence type="ECO:0000313" key="5">
    <source>
        <dbReference type="EMBL" id="MBP1853830.1"/>
    </source>
</evidence>
<keyword evidence="1" id="KW-0805">Transcription regulation</keyword>
<name>A0ABS4E7C0_9FIRM</name>
<dbReference type="PROSITE" id="PS50995">
    <property type="entry name" value="HTH_MARR_2"/>
    <property type="match status" value="1"/>
</dbReference>
<protein>
    <submittedName>
        <fullName evidence="5">DNA-binding MarR family transcriptional regulator</fullName>
    </submittedName>
</protein>
<evidence type="ECO:0000256" key="3">
    <source>
        <dbReference type="ARBA" id="ARBA00023163"/>
    </source>
</evidence>
<dbReference type="Gene3D" id="1.10.10.10">
    <property type="entry name" value="Winged helix-like DNA-binding domain superfamily/Winged helix DNA-binding domain"/>
    <property type="match status" value="1"/>
</dbReference>
<evidence type="ECO:0000259" key="4">
    <source>
        <dbReference type="PROSITE" id="PS50995"/>
    </source>
</evidence>
<dbReference type="PANTHER" id="PTHR42756:SF1">
    <property type="entry name" value="TRANSCRIPTIONAL REPRESSOR OF EMRAB OPERON"/>
    <property type="match status" value="1"/>
</dbReference>
<sequence>MEHESEENVNTILHKLIRTHFIRSHNELEKLGLYPGQPQILLSLSKRDGQSQRELAEIRSVKPSTNTVMLNRMEKAELIEKRKDSEDQRITRVFLTAKGSGVCDKLKELQKELEVESFKGFSEEEKIVLKRLLMQMIDNIKLENTKVECRHLHK</sequence>
<dbReference type="RefSeq" id="WP_209455458.1">
    <property type="nucleotide sequence ID" value="NZ_BAAACS010000017.1"/>
</dbReference>
<accession>A0ABS4E7C0</accession>
<feature type="domain" description="HTH marR-type" evidence="4">
    <location>
        <begin position="6"/>
        <end position="138"/>
    </location>
</feature>
<dbReference type="SUPFAM" id="SSF46785">
    <property type="entry name" value="Winged helix' DNA-binding domain"/>
    <property type="match status" value="1"/>
</dbReference>
<dbReference type="SMART" id="SM00347">
    <property type="entry name" value="HTH_MARR"/>
    <property type="match status" value="1"/>
</dbReference>